<dbReference type="AlphaFoldDB" id="A0ABD1SYL6"/>
<name>A0ABD1SYL6_9LAMI</name>
<feature type="region of interest" description="Disordered" evidence="6">
    <location>
        <begin position="192"/>
        <end position="327"/>
    </location>
</feature>
<dbReference type="GO" id="GO:0003677">
    <property type="term" value="F:DNA binding"/>
    <property type="evidence" value="ECO:0007669"/>
    <property type="project" value="UniProtKB-KW"/>
</dbReference>
<dbReference type="InterPro" id="IPR003340">
    <property type="entry name" value="B3_DNA-bd"/>
</dbReference>
<dbReference type="SMART" id="SM01019">
    <property type="entry name" value="B3"/>
    <property type="match status" value="2"/>
</dbReference>
<gene>
    <name evidence="8" type="ORF">Adt_21181</name>
</gene>
<dbReference type="SUPFAM" id="SSF101936">
    <property type="entry name" value="DNA-binding pseudobarrel domain"/>
    <property type="match status" value="2"/>
</dbReference>
<dbReference type="Pfam" id="PF02362">
    <property type="entry name" value="B3"/>
    <property type="match status" value="2"/>
</dbReference>
<keyword evidence="5" id="KW-0539">Nucleus</keyword>
<evidence type="ECO:0000313" key="9">
    <source>
        <dbReference type="Proteomes" id="UP001604336"/>
    </source>
</evidence>
<keyword evidence="9" id="KW-1185">Reference proteome</keyword>
<evidence type="ECO:0000259" key="7">
    <source>
        <dbReference type="PROSITE" id="PS50863"/>
    </source>
</evidence>
<feature type="compositionally biased region" description="Acidic residues" evidence="6">
    <location>
        <begin position="211"/>
        <end position="249"/>
    </location>
</feature>
<evidence type="ECO:0000256" key="3">
    <source>
        <dbReference type="ARBA" id="ARBA00023125"/>
    </source>
</evidence>
<evidence type="ECO:0000256" key="1">
    <source>
        <dbReference type="ARBA" id="ARBA00004123"/>
    </source>
</evidence>
<dbReference type="GO" id="GO:0005634">
    <property type="term" value="C:nucleus"/>
    <property type="evidence" value="ECO:0007669"/>
    <property type="project" value="UniProtKB-SubCell"/>
</dbReference>
<dbReference type="PANTHER" id="PTHR31920">
    <property type="entry name" value="B3 DOMAIN-CONTAINING"/>
    <property type="match status" value="1"/>
</dbReference>
<feature type="compositionally biased region" description="Acidic residues" evidence="6">
    <location>
        <begin position="194"/>
        <end position="203"/>
    </location>
</feature>
<dbReference type="InterPro" id="IPR050655">
    <property type="entry name" value="Plant_B3_domain"/>
</dbReference>
<comment type="caution">
    <text evidence="8">The sequence shown here is derived from an EMBL/GenBank/DDBJ whole genome shotgun (WGS) entry which is preliminary data.</text>
</comment>
<keyword evidence="2" id="KW-0805">Transcription regulation</keyword>
<dbReference type="Proteomes" id="UP001604336">
    <property type="component" value="Unassembled WGS sequence"/>
</dbReference>
<keyword evidence="3" id="KW-0238">DNA-binding</keyword>
<dbReference type="InterPro" id="IPR015300">
    <property type="entry name" value="DNA-bd_pseudobarrel_sf"/>
</dbReference>
<evidence type="ECO:0000313" key="8">
    <source>
        <dbReference type="EMBL" id="KAL2505560.1"/>
    </source>
</evidence>
<dbReference type="EMBL" id="JBFOLK010000006">
    <property type="protein sequence ID" value="KAL2505560.1"/>
    <property type="molecule type" value="Genomic_DNA"/>
</dbReference>
<dbReference type="Gene3D" id="2.40.330.10">
    <property type="entry name" value="DNA-binding pseudobarrel domain"/>
    <property type="match status" value="2"/>
</dbReference>
<comment type="subcellular location">
    <subcellularLocation>
        <location evidence="1">Nucleus</location>
    </subcellularLocation>
</comment>
<protein>
    <submittedName>
        <fullName evidence="8">B3 domain-containing protein</fullName>
    </submittedName>
</protein>
<evidence type="ECO:0000256" key="6">
    <source>
        <dbReference type="SAM" id="MobiDB-lite"/>
    </source>
</evidence>
<feature type="compositionally biased region" description="Acidic residues" evidence="6">
    <location>
        <begin position="278"/>
        <end position="310"/>
    </location>
</feature>
<dbReference type="CDD" id="cd10017">
    <property type="entry name" value="B3_DNA"/>
    <property type="match status" value="2"/>
</dbReference>
<feature type="domain" description="TF-B3" evidence="7">
    <location>
        <begin position="348"/>
        <end position="447"/>
    </location>
</feature>
<evidence type="ECO:0000256" key="5">
    <source>
        <dbReference type="ARBA" id="ARBA00023242"/>
    </source>
</evidence>
<dbReference type="PROSITE" id="PS50863">
    <property type="entry name" value="B3"/>
    <property type="match status" value="2"/>
</dbReference>
<organism evidence="8 9">
    <name type="scientific">Abeliophyllum distichum</name>
    <dbReference type="NCBI Taxonomy" id="126358"/>
    <lineage>
        <taxon>Eukaryota</taxon>
        <taxon>Viridiplantae</taxon>
        <taxon>Streptophyta</taxon>
        <taxon>Embryophyta</taxon>
        <taxon>Tracheophyta</taxon>
        <taxon>Spermatophyta</taxon>
        <taxon>Magnoliopsida</taxon>
        <taxon>eudicotyledons</taxon>
        <taxon>Gunneridae</taxon>
        <taxon>Pentapetalae</taxon>
        <taxon>asterids</taxon>
        <taxon>lamiids</taxon>
        <taxon>Lamiales</taxon>
        <taxon>Oleaceae</taxon>
        <taxon>Forsythieae</taxon>
        <taxon>Abeliophyllum</taxon>
    </lineage>
</organism>
<sequence>MAAISHILGLIRFFNLKRSLSPISLPFSICKKQFSSFSRSHRLICHQIKTSPLPLIQTSMFCVPYTDKEIKMAKIVDFFKCYFPETSAQTLQLPTAFSLQLQGALPERAFLRDRYANLWPVKMTKIENNWFFEDGWEKFVQDNSMEKRDVFVFKYDGDNLFDVKLLGLSGCEKKGVGEFRMSVKEETAYKGVDYEEIEDDGEVEDIHNSDDSDDNVDDYLQYEEEEDEDVEAEEDNVEDGEEDDIDSKDDDCYFNTEEQKIETEADSKAEELQVSDDGASEEDDMNSKEDDADVYIEEEQENKIEEDGEEEAKQVANDGDRHVRGRKPIVDPYGNDIFASGLVQKPKNPYFVTRTRKARKDELFIPREVIDDFQVPLPDKMILIDPEGRKWETKLCIWKDGRPWYRGGWKNLCKVNFVCEDDRCICEFVKGKGRESLCLHVNIVKAKKD</sequence>
<reference evidence="9" key="1">
    <citation type="submission" date="2024-07" db="EMBL/GenBank/DDBJ databases">
        <title>Two chromosome-level genome assemblies of Korean endemic species Abeliophyllum distichum and Forsythia ovata (Oleaceae).</title>
        <authorList>
            <person name="Jang H."/>
        </authorList>
    </citation>
    <scope>NUCLEOTIDE SEQUENCE [LARGE SCALE GENOMIC DNA]</scope>
</reference>
<proteinExistence type="predicted"/>
<evidence type="ECO:0000256" key="2">
    <source>
        <dbReference type="ARBA" id="ARBA00023015"/>
    </source>
</evidence>
<dbReference type="PANTHER" id="PTHR31920:SF135">
    <property type="entry name" value="B3 DOMAIN-CONTAINING PROTEIN OS03G0621600-RELATED"/>
    <property type="match status" value="1"/>
</dbReference>
<accession>A0ABD1SYL6</accession>
<feature type="compositionally biased region" description="Basic and acidic residues" evidence="6">
    <location>
        <begin position="257"/>
        <end position="271"/>
    </location>
</feature>
<evidence type="ECO:0000256" key="4">
    <source>
        <dbReference type="ARBA" id="ARBA00023163"/>
    </source>
</evidence>
<keyword evidence="4" id="KW-0804">Transcription</keyword>
<feature type="domain" description="TF-B3" evidence="7">
    <location>
        <begin position="76"/>
        <end position="169"/>
    </location>
</feature>